<dbReference type="Pfam" id="PF00501">
    <property type="entry name" value="AMP-binding"/>
    <property type="match status" value="1"/>
</dbReference>
<gene>
    <name evidence="5" type="ORF">SO694_00037024</name>
</gene>
<dbReference type="InterPro" id="IPR042099">
    <property type="entry name" value="ANL_N_sf"/>
</dbReference>
<organism evidence="5 6">
    <name type="scientific">Aureococcus anophagefferens</name>
    <name type="common">Harmful bloom alga</name>
    <dbReference type="NCBI Taxonomy" id="44056"/>
    <lineage>
        <taxon>Eukaryota</taxon>
        <taxon>Sar</taxon>
        <taxon>Stramenopiles</taxon>
        <taxon>Ochrophyta</taxon>
        <taxon>Pelagophyceae</taxon>
        <taxon>Pelagomonadales</taxon>
        <taxon>Pelagomonadaceae</taxon>
        <taxon>Aureococcus</taxon>
    </lineage>
</organism>
<sequence>MAPRSLSLPARSSAERQAELWSQSGQASSSTQLDDHASALAPPRAGDTAAASALLTATLAAPDAGGDLWAPLEAALALRPDGWAVADLGAKTERTYAETAARAARVGAWFLRAASLRPGARVGLLAPNGAVALEAHYAVAGWAGLVALNLNPRLSGDELAYCLSGAACAALVVDARHEALVDAARAERPLDVRAALWAGADGAPATFALSALRGRGVGAAAARRSTTAPRARRCTTRRARAGGPRASC</sequence>
<feature type="compositionally biased region" description="Basic residues" evidence="3">
    <location>
        <begin position="230"/>
        <end position="240"/>
    </location>
</feature>
<feature type="compositionally biased region" description="Polar residues" evidence="3">
    <location>
        <begin position="20"/>
        <end position="32"/>
    </location>
</feature>
<dbReference type="EMBL" id="JBBJCI010000366">
    <property type="protein sequence ID" value="KAK7232723.1"/>
    <property type="molecule type" value="Genomic_DNA"/>
</dbReference>
<evidence type="ECO:0000259" key="4">
    <source>
        <dbReference type="Pfam" id="PF00501"/>
    </source>
</evidence>
<dbReference type="GO" id="GO:0016874">
    <property type="term" value="F:ligase activity"/>
    <property type="evidence" value="ECO:0007669"/>
    <property type="project" value="UniProtKB-KW"/>
</dbReference>
<reference evidence="5 6" key="1">
    <citation type="submission" date="2024-03" db="EMBL/GenBank/DDBJ databases">
        <title>Aureococcus anophagefferens CCMP1851 and Kratosvirus quantuckense: Draft genome of a second virus-susceptible host strain in the model system.</title>
        <authorList>
            <person name="Chase E."/>
            <person name="Truchon A.R."/>
            <person name="Schepens W."/>
            <person name="Wilhelm S.W."/>
        </authorList>
    </citation>
    <scope>NUCLEOTIDE SEQUENCE [LARGE SCALE GENOMIC DNA]</scope>
    <source>
        <strain evidence="5 6">CCMP1851</strain>
    </source>
</reference>
<evidence type="ECO:0000256" key="3">
    <source>
        <dbReference type="SAM" id="MobiDB-lite"/>
    </source>
</evidence>
<evidence type="ECO:0000256" key="1">
    <source>
        <dbReference type="ARBA" id="ARBA00006432"/>
    </source>
</evidence>
<evidence type="ECO:0000313" key="5">
    <source>
        <dbReference type="EMBL" id="KAK7232723.1"/>
    </source>
</evidence>
<keyword evidence="6" id="KW-1185">Reference proteome</keyword>
<dbReference type="Gene3D" id="3.40.50.12780">
    <property type="entry name" value="N-terminal domain of ligase-like"/>
    <property type="match status" value="1"/>
</dbReference>
<feature type="region of interest" description="Disordered" evidence="3">
    <location>
        <begin position="224"/>
        <end position="248"/>
    </location>
</feature>
<dbReference type="InterPro" id="IPR000873">
    <property type="entry name" value="AMP-dep_synth/lig_dom"/>
</dbReference>
<dbReference type="PANTHER" id="PTHR43201">
    <property type="entry name" value="ACYL-COA SYNTHETASE"/>
    <property type="match status" value="1"/>
</dbReference>
<keyword evidence="2 5" id="KW-0436">Ligase</keyword>
<comment type="similarity">
    <text evidence="1">Belongs to the ATP-dependent AMP-binding enzyme family.</text>
</comment>
<proteinExistence type="inferred from homology"/>
<name>A0ABR1FKV2_AURAN</name>
<dbReference type="PANTHER" id="PTHR43201:SF5">
    <property type="entry name" value="MEDIUM-CHAIN ACYL-COA LIGASE ACSF2, MITOCHONDRIAL"/>
    <property type="match status" value="1"/>
</dbReference>
<evidence type="ECO:0000313" key="6">
    <source>
        <dbReference type="Proteomes" id="UP001363151"/>
    </source>
</evidence>
<accession>A0ABR1FKV2</accession>
<evidence type="ECO:0000256" key="2">
    <source>
        <dbReference type="ARBA" id="ARBA00022598"/>
    </source>
</evidence>
<feature type="region of interest" description="Disordered" evidence="3">
    <location>
        <begin position="1"/>
        <end position="43"/>
    </location>
</feature>
<protein>
    <submittedName>
        <fullName evidence="5">Ligase</fullName>
    </submittedName>
</protein>
<dbReference type="Proteomes" id="UP001363151">
    <property type="component" value="Unassembled WGS sequence"/>
</dbReference>
<dbReference type="SUPFAM" id="SSF56801">
    <property type="entry name" value="Acetyl-CoA synthetase-like"/>
    <property type="match status" value="1"/>
</dbReference>
<feature type="domain" description="AMP-dependent synthetase/ligase" evidence="4">
    <location>
        <begin position="73"/>
        <end position="187"/>
    </location>
</feature>
<comment type="caution">
    <text evidence="5">The sequence shown here is derived from an EMBL/GenBank/DDBJ whole genome shotgun (WGS) entry which is preliminary data.</text>
</comment>